<feature type="chain" id="PRO_5040760920" evidence="1">
    <location>
        <begin position="27"/>
        <end position="310"/>
    </location>
</feature>
<proteinExistence type="predicted"/>
<evidence type="ECO:0000313" key="2">
    <source>
        <dbReference type="EMBL" id="MCI2229004.1"/>
    </source>
</evidence>
<keyword evidence="3" id="KW-1185">Reference proteome</keyword>
<reference evidence="2" key="1">
    <citation type="submission" date="2022-02" db="EMBL/GenBank/DDBJ databases">
        <title>Polaribacter sp. MSW13, isolated from seawater.</title>
        <authorList>
            <person name="Kristyanto S."/>
            <person name="Jung J."/>
            <person name="Jeon C.O."/>
        </authorList>
    </citation>
    <scope>NUCLEOTIDE SEQUENCE</scope>
    <source>
        <strain evidence="2">MSW13</strain>
    </source>
</reference>
<dbReference type="NCBIfam" id="TIGR03519">
    <property type="entry name" value="T9SS_PorP_fam"/>
    <property type="match status" value="1"/>
</dbReference>
<organism evidence="2 3">
    <name type="scientific">Polaribacter marinus</name>
    <dbReference type="NCBI Taxonomy" id="2916838"/>
    <lineage>
        <taxon>Bacteria</taxon>
        <taxon>Pseudomonadati</taxon>
        <taxon>Bacteroidota</taxon>
        <taxon>Flavobacteriia</taxon>
        <taxon>Flavobacteriales</taxon>
        <taxon>Flavobacteriaceae</taxon>
    </lineage>
</organism>
<dbReference type="EMBL" id="JAKQYM010000004">
    <property type="protein sequence ID" value="MCI2229004.1"/>
    <property type="molecule type" value="Genomic_DNA"/>
</dbReference>
<dbReference type="Proteomes" id="UP001139369">
    <property type="component" value="Unassembled WGS sequence"/>
</dbReference>
<comment type="caution">
    <text evidence="2">The sequence shown here is derived from an EMBL/GenBank/DDBJ whole genome shotgun (WGS) entry which is preliminary data.</text>
</comment>
<keyword evidence="1" id="KW-0732">Signal</keyword>
<protein>
    <submittedName>
        <fullName evidence="2">Type IX secretion system membrane protein PorP/SprF</fullName>
    </submittedName>
</protein>
<evidence type="ECO:0000256" key="1">
    <source>
        <dbReference type="SAM" id="SignalP"/>
    </source>
</evidence>
<sequence length="310" mass="34889">MKREMTKFNKYLFLLLSIVSVNFINAQREPQYTQYINNTLTYNPAYISTQEDVTFTALGRSQWMGFDGAPNTYSFSAILPTLSNSFGTGLNIIHDEIGPTKQTSISANFSYEIMLSPTIYTSFGVSAGGSFLSIDYGKGNYLDPNDPLLNNRNDFDPSFGFGVMTYSENWYVGLSIPNFLKSKYYSGEGSKLIDSENLQYFILGGYIFNISENLKLKPAVLAKIQKNLPYVVDYSANALINNKITVGVSYRSSDIVTGLFGIQLTDQFYLGYSYDHTLNGLTGYNDGSHEIMLKFTLPKKIRTIQSPRFY</sequence>
<feature type="signal peptide" evidence="1">
    <location>
        <begin position="1"/>
        <end position="26"/>
    </location>
</feature>
<gene>
    <name evidence="2" type="ORF">MC378_07480</name>
</gene>
<dbReference type="AlphaFoldDB" id="A0A9X2AMJ5"/>
<accession>A0A9X2AMJ5</accession>
<dbReference type="Pfam" id="PF11751">
    <property type="entry name" value="PorP_SprF"/>
    <property type="match status" value="1"/>
</dbReference>
<name>A0A9X2AMJ5_9FLAO</name>
<dbReference type="RefSeq" id="WP_242178132.1">
    <property type="nucleotide sequence ID" value="NZ_JAKQYM010000004.1"/>
</dbReference>
<evidence type="ECO:0000313" key="3">
    <source>
        <dbReference type="Proteomes" id="UP001139369"/>
    </source>
</evidence>
<dbReference type="InterPro" id="IPR019861">
    <property type="entry name" value="PorP/SprF_Bacteroidetes"/>
</dbReference>